<proteinExistence type="predicted"/>
<dbReference type="Proteomes" id="UP001295444">
    <property type="component" value="Chromosome 04"/>
</dbReference>
<evidence type="ECO:0000313" key="2">
    <source>
        <dbReference type="Proteomes" id="UP001295444"/>
    </source>
</evidence>
<evidence type="ECO:0000313" key="1">
    <source>
        <dbReference type="EMBL" id="CAH2284587.1"/>
    </source>
</evidence>
<keyword evidence="2" id="KW-1185">Reference proteome</keyword>
<dbReference type="EMBL" id="OW240915">
    <property type="protein sequence ID" value="CAH2284587.1"/>
    <property type="molecule type" value="Genomic_DNA"/>
</dbReference>
<dbReference type="AlphaFoldDB" id="A0AAD1W5X0"/>
<organism evidence="1 2">
    <name type="scientific">Pelobates cultripes</name>
    <name type="common">Western spadefoot toad</name>
    <dbReference type="NCBI Taxonomy" id="61616"/>
    <lineage>
        <taxon>Eukaryota</taxon>
        <taxon>Metazoa</taxon>
        <taxon>Chordata</taxon>
        <taxon>Craniata</taxon>
        <taxon>Vertebrata</taxon>
        <taxon>Euteleostomi</taxon>
        <taxon>Amphibia</taxon>
        <taxon>Batrachia</taxon>
        <taxon>Anura</taxon>
        <taxon>Pelobatoidea</taxon>
        <taxon>Pelobatidae</taxon>
        <taxon>Pelobates</taxon>
    </lineage>
</organism>
<sequence length="110" mass="12319">MCGHIDIMCAPRDEDVWVEKQQHQTTPMWPCHFLPEQRRRAPTPHQDMHRLLRLTGLVLTGVIDVLGPAAFDPELSRHGPPLDLRTGLCKSRNGGLDLLVLHGDTSVSVL</sequence>
<gene>
    <name evidence="1" type="ORF">PECUL_23A019277</name>
</gene>
<reference evidence="1" key="1">
    <citation type="submission" date="2022-03" db="EMBL/GenBank/DDBJ databases">
        <authorList>
            <person name="Alioto T."/>
            <person name="Alioto T."/>
            <person name="Gomez Garrido J."/>
        </authorList>
    </citation>
    <scope>NUCLEOTIDE SEQUENCE</scope>
</reference>
<name>A0AAD1W5X0_PELCU</name>
<protein>
    <submittedName>
        <fullName evidence="1">Uncharacterized protein</fullName>
    </submittedName>
</protein>
<accession>A0AAD1W5X0</accession>